<reference evidence="2" key="1">
    <citation type="journal article" date="2022" name="Mol. Ecol. Resour.">
        <title>The genomes of chicory, endive, great burdock and yacon provide insights into Asteraceae palaeo-polyploidization history and plant inulin production.</title>
        <authorList>
            <person name="Fan W."/>
            <person name="Wang S."/>
            <person name="Wang H."/>
            <person name="Wang A."/>
            <person name="Jiang F."/>
            <person name="Liu H."/>
            <person name="Zhao H."/>
            <person name="Xu D."/>
            <person name="Zhang Y."/>
        </authorList>
    </citation>
    <scope>NUCLEOTIDE SEQUENCE [LARGE SCALE GENOMIC DNA]</scope>
    <source>
        <strain evidence="2">cv. Punajuju</strain>
    </source>
</reference>
<accession>A0ACB9H2C1</accession>
<evidence type="ECO:0000313" key="2">
    <source>
        <dbReference type="Proteomes" id="UP001055811"/>
    </source>
</evidence>
<dbReference type="Proteomes" id="UP001055811">
    <property type="component" value="Linkage Group LG01"/>
</dbReference>
<comment type="caution">
    <text evidence="1">The sequence shown here is derived from an EMBL/GenBank/DDBJ whole genome shotgun (WGS) entry which is preliminary data.</text>
</comment>
<sequence>MADISHPPMEQLQDLEYCIDSNPPWPETILLAFQNYILMLGTSVMIPSLLVPLMGGSDGEKARVIQTLLFVAGINTLLQTLFGTRLPAVVGGSFAYVMPILYIINDSSLQRIPDHHDRFIQTMRAIQGALIVASSIQIVAGYSQLWGLFSRFFSPLGMAPVVGLVGLGLFQRGFPMLGNCVEIGLPMLLLVIGVSQYLKHTKLLKDVPIFERFPLLICISIIWIYSIILTASGAYRNRPNATQISCRTDRANLISTAPWFKFPYPLQWGPPTFSVGHSFAMMSSVLVSMAESTGAYKAASRLAIATPPPAYVLSRGIGWQGIGVLLDGLYGTGTGSTVSVENVGLLGLTRVGSRRVVQISAGFMIFFSILGKFGAVFASIPFPIYAALYCVLFGLVGAVGLSFLQFTNMNSMRNLIIIGLSLFLGISIPQYFNEYVTIHHGLVRTNAGWFNAFLNTIFSSPPTVGMMVAVFLDNTLDVVNSKKDRGMPWWVKFRTFRGDNRNEEFYTLPFNLNRFFPPT</sequence>
<protein>
    <submittedName>
        <fullName evidence="1">Uncharacterized protein</fullName>
    </submittedName>
</protein>
<dbReference type="EMBL" id="CM042009">
    <property type="protein sequence ID" value="KAI3789466.1"/>
    <property type="molecule type" value="Genomic_DNA"/>
</dbReference>
<organism evidence="1 2">
    <name type="scientific">Cichorium intybus</name>
    <name type="common">Chicory</name>
    <dbReference type="NCBI Taxonomy" id="13427"/>
    <lineage>
        <taxon>Eukaryota</taxon>
        <taxon>Viridiplantae</taxon>
        <taxon>Streptophyta</taxon>
        <taxon>Embryophyta</taxon>
        <taxon>Tracheophyta</taxon>
        <taxon>Spermatophyta</taxon>
        <taxon>Magnoliopsida</taxon>
        <taxon>eudicotyledons</taxon>
        <taxon>Gunneridae</taxon>
        <taxon>Pentapetalae</taxon>
        <taxon>asterids</taxon>
        <taxon>campanulids</taxon>
        <taxon>Asterales</taxon>
        <taxon>Asteraceae</taxon>
        <taxon>Cichorioideae</taxon>
        <taxon>Cichorieae</taxon>
        <taxon>Cichoriinae</taxon>
        <taxon>Cichorium</taxon>
    </lineage>
</organism>
<proteinExistence type="predicted"/>
<reference evidence="1 2" key="2">
    <citation type="journal article" date="2022" name="Mol. Ecol. Resour.">
        <title>The genomes of chicory, endive, great burdock and yacon provide insights into Asteraceae paleo-polyploidization history and plant inulin production.</title>
        <authorList>
            <person name="Fan W."/>
            <person name="Wang S."/>
            <person name="Wang H."/>
            <person name="Wang A."/>
            <person name="Jiang F."/>
            <person name="Liu H."/>
            <person name="Zhao H."/>
            <person name="Xu D."/>
            <person name="Zhang Y."/>
        </authorList>
    </citation>
    <scope>NUCLEOTIDE SEQUENCE [LARGE SCALE GENOMIC DNA]</scope>
    <source>
        <strain evidence="2">cv. Punajuju</strain>
        <tissue evidence="1">Leaves</tissue>
    </source>
</reference>
<evidence type="ECO:0000313" key="1">
    <source>
        <dbReference type="EMBL" id="KAI3789466.1"/>
    </source>
</evidence>
<keyword evidence="2" id="KW-1185">Reference proteome</keyword>
<gene>
    <name evidence="1" type="ORF">L2E82_02263</name>
</gene>
<name>A0ACB9H2C1_CICIN</name>